<name>A0A5B8VW14_9SPHI</name>
<evidence type="ECO:0000313" key="3">
    <source>
        <dbReference type="Proteomes" id="UP000321362"/>
    </source>
</evidence>
<dbReference type="AlphaFoldDB" id="A0A5B8VW14"/>
<dbReference type="KEGG" id="mgk:FSB76_07855"/>
<reference evidence="2 3" key="1">
    <citation type="journal article" date="2013" name="J. Microbiol.">
        <title>Mucilaginibacter ginsenosidivorax sp. nov., with ginsenoside converting activity isolated from sediment.</title>
        <authorList>
            <person name="Kim J.K."/>
            <person name="Choi T.E."/>
            <person name="Liu Q.M."/>
            <person name="Park H.Y."/>
            <person name="Yi T.H."/>
            <person name="Yoon M.H."/>
            <person name="Kim S.C."/>
            <person name="Im W.T."/>
        </authorList>
    </citation>
    <scope>NUCLEOTIDE SEQUENCE [LARGE SCALE GENOMIC DNA]</scope>
    <source>
        <strain evidence="2 3">KHI28</strain>
    </source>
</reference>
<protein>
    <recommendedName>
        <fullName evidence="1">Tyrosine specific protein phosphatases domain-containing protein</fullName>
    </recommendedName>
</protein>
<dbReference type="EMBL" id="CP042437">
    <property type="protein sequence ID" value="QEC75864.1"/>
    <property type="molecule type" value="Genomic_DNA"/>
</dbReference>
<sequence length="216" mass="23769">MQDEIAHLLFLIQTGQKSKAEVVAVLNDIREDIKNDPSKGKELGPYIRLINDAIKPEPSSTGINWVLVDGGFLAIGHKPGGKISLDGLKHDGATAIITLLHENEGAVQIGTKTKQAGMEWLWFPFSASKPNEQYDTTNVLKLFNQLQLLLKGGGKIYIHCSAGIHRTGMITYGLLRYIGYDKNVALQMLTNLRGVTANQVGADRLLWGDKYATKKE</sequence>
<organism evidence="2 3">
    <name type="scientific">Mucilaginibacter ginsenosidivorax</name>
    <dbReference type="NCBI Taxonomy" id="862126"/>
    <lineage>
        <taxon>Bacteria</taxon>
        <taxon>Pseudomonadati</taxon>
        <taxon>Bacteroidota</taxon>
        <taxon>Sphingobacteriia</taxon>
        <taxon>Sphingobacteriales</taxon>
        <taxon>Sphingobacteriaceae</taxon>
        <taxon>Mucilaginibacter</taxon>
    </lineage>
</organism>
<dbReference type="RefSeq" id="WP_147053050.1">
    <property type="nucleotide sequence ID" value="NZ_CP042437.1"/>
</dbReference>
<proteinExistence type="predicted"/>
<dbReference type="InterPro" id="IPR016130">
    <property type="entry name" value="Tyr_Pase_AS"/>
</dbReference>
<dbReference type="OrthoDB" id="1188001at2"/>
<evidence type="ECO:0000313" key="2">
    <source>
        <dbReference type="EMBL" id="QEC75864.1"/>
    </source>
</evidence>
<dbReference type="Proteomes" id="UP000321362">
    <property type="component" value="Chromosome"/>
</dbReference>
<dbReference type="InterPro" id="IPR000387">
    <property type="entry name" value="Tyr_Pase_dom"/>
</dbReference>
<gene>
    <name evidence="2" type="ORF">FSB76_07855</name>
</gene>
<dbReference type="Gene3D" id="3.90.190.10">
    <property type="entry name" value="Protein tyrosine phosphatase superfamily"/>
    <property type="match status" value="1"/>
</dbReference>
<dbReference type="InterPro" id="IPR029021">
    <property type="entry name" value="Prot-tyrosine_phosphatase-like"/>
</dbReference>
<evidence type="ECO:0000259" key="1">
    <source>
        <dbReference type="PROSITE" id="PS50056"/>
    </source>
</evidence>
<feature type="domain" description="Tyrosine specific protein phosphatases" evidence="1">
    <location>
        <begin position="137"/>
        <end position="193"/>
    </location>
</feature>
<dbReference type="SUPFAM" id="SSF52799">
    <property type="entry name" value="(Phosphotyrosine protein) phosphatases II"/>
    <property type="match status" value="1"/>
</dbReference>
<dbReference type="PROSITE" id="PS00383">
    <property type="entry name" value="TYR_PHOSPHATASE_1"/>
    <property type="match status" value="1"/>
</dbReference>
<accession>A0A5B8VW14</accession>
<dbReference type="PROSITE" id="PS50056">
    <property type="entry name" value="TYR_PHOSPHATASE_2"/>
    <property type="match status" value="1"/>
</dbReference>
<keyword evidence="3" id="KW-1185">Reference proteome</keyword>